<dbReference type="PIRSF" id="PIRSF000729">
    <property type="entry name" value="GK"/>
    <property type="match status" value="1"/>
</dbReference>
<sequence length="264" mass="27970">MNRFAAARRVVVKVGTTTLTHGSGLLNYRRLERLVKTLADLKNSGKEIVLVSSGAIGVGMGELGLSARPQDMPTKQACAAVGQCELMYTYDKLFGEYNHSVAQILLTGEDIVPGKRRDNAANTFRRLLEFGVVPVVNENDTVSTEEIEIGDNDTLSAVVATLIGADALVLLSDIDGLYTANPKEDPTASLIPVVEDVDAVMSLGGGSSSIFGKGGMATKLHAAQTACSAGVDMAIINGSDPTLLYRLFDGENIGTYFVGRKQDV</sequence>
<dbReference type="GO" id="GO:0004349">
    <property type="term" value="F:glutamate 5-kinase activity"/>
    <property type="evidence" value="ECO:0007669"/>
    <property type="project" value="UniProtKB-EC"/>
</dbReference>
<dbReference type="NCBIfam" id="TIGR01027">
    <property type="entry name" value="proB"/>
    <property type="match status" value="1"/>
</dbReference>
<comment type="similarity">
    <text evidence="8">Belongs to the glutamate 5-kinase family.</text>
</comment>
<dbReference type="InterPro" id="IPR041739">
    <property type="entry name" value="G5K_ProB"/>
</dbReference>
<protein>
    <recommendedName>
        <fullName evidence="8">Glutamate 5-kinase</fullName>
        <ecNumber evidence="8">2.7.2.11</ecNumber>
    </recommendedName>
    <alternativeName>
        <fullName evidence="8">Gamma-glutamyl kinase</fullName>
        <shortName evidence="8">GK</shortName>
    </alternativeName>
</protein>
<dbReference type="InterPro" id="IPR036393">
    <property type="entry name" value="AceGlu_kinase-like_sf"/>
</dbReference>
<dbReference type="CDD" id="cd04242">
    <property type="entry name" value="AAK_G5K_ProB"/>
    <property type="match status" value="1"/>
</dbReference>
<keyword evidence="6 8" id="KW-0418">Kinase</keyword>
<dbReference type="EMBL" id="JACRTB010000008">
    <property type="protein sequence ID" value="MBC8576063.1"/>
    <property type="molecule type" value="Genomic_DNA"/>
</dbReference>
<keyword evidence="3 8" id="KW-0641">Proline biosynthesis</keyword>
<organism evidence="10 11">
    <name type="scientific">Yanshouia hominis</name>
    <dbReference type="NCBI Taxonomy" id="2763673"/>
    <lineage>
        <taxon>Bacteria</taxon>
        <taxon>Bacillati</taxon>
        <taxon>Bacillota</taxon>
        <taxon>Clostridia</taxon>
        <taxon>Eubacteriales</taxon>
        <taxon>Oscillospiraceae</taxon>
        <taxon>Yanshouia</taxon>
    </lineage>
</organism>
<evidence type="ECO:0000256" key="5">
    <source>
        <dbReference type="ARBA" id="ARBA00022741"/>
    </source>
</evidence>
<comment type="caution">
    <text evidence="8">Lacks conserved residue(s) required for the propagation of feature annotation.</text>
</comment>
<dbReference type="PANTHER" id="PTHR43654:SF1">
    <property type="entry name" value="ISOPENTENYL PHOSPHATE KINASE"/>
    <property type="match status" value="1"/>
</dbReference>
<comment type="subcellular location">
    <subcellularLocation>
        <location evidence="8">Cytoplasm</location>
    </subcellularLocation>
</comment>
<name>A0ABR7NI38_9FIRM</name>
<dbReference type="Gene3D" id="3.40.1160.10">
    <property type="entry name" value="Acetylglutamate kinase-like"/>
    <property type="match status" value="1"/>
</dbReference>
<keyword evidence="11" id="KW-1185">Reference proteome</keyword>
<dbReference type="InterPro" id="IPR019797">
    <property type="entry name" value="Glutamate_5-kinase_CS"/>
</dbReference>
<dbReference type="EC" id="2.7.2.11" evidence="8"/>
<keyword evidence="1 8" id="KW-0963">Cytoplasm</keyword>
<comment type="caution">
    <text evidence="10">The sequence shown here is derived from an EMBL/GenBank/DDBJ whole genome shotgun (WGS) entry which is preliminary data.</text>
</comment>
<feature type="binding site" evidence="8">
    <location>
        <position position="53"/>
    </location>
    <ligand>
        <name>substrate</name>
    </ligand>
</feature>
<feature type="binding site" evidence="8">
    <location>
        <position position="152"/>
    </location>
    <ligand>
        <name>substrate</name>
    </ligand>
</feature>
<dbReference type="PANTHER" id="PTHR43654">
    <property type="entry name" value="GLUTAMATE 5-KINASE"/>
    <property type="match status" value="1"/>
</dbReference>
<evidence type="ECO:0000256" key="1">
    <source>
        <dbReference type="ARBA" id="ARBA00022490"/>
    </source>
</evidence>
<comment type="catalytic activity">
    <reaction evidence="8">
        <text>L-glutamate + ATP = L-glutamyl 5-phosphate + ADP</text>
        <dbReference type="Rhea" id="RHEA:14877"/>
        <dbReference type="ChEBI" id="CHEBI:29985"/>
        <dbReference type="ChEBI" id="CHEBI:30616"/>
        <dbReference type="ChEBI" id="CHEBI:58274"/>
        <dbReference type="ChEBI" id="CHEBI:456216"/>
        <dbReference type="EC" id="2.7.2.11"/>
    </reaction>
</comment>
<evidence type="ECO:0000259" key="9">
    <source>
        <dbReference type="Pfam" id="PF00696"/>
    </source>
</evidence>
<keyword evidence="4 8" id="KW-0808">Transferase</keyword>
<dbReference type="InterPro" id="IPR005715">
    <property type="entry name" value="Glu_5kinase/COase_Synthase"/>
</dbReference>
<evidence type="ECO:0000256" key="4">
    <source>
        <dbReference type="ARBA" id="ARBA00022679"/>
    </source>
</evidence>
<evidence type="ECO:0000313" key="11">
    <source>
        <dbReference type="Proteomes" id="UP000658131"/>
    </source>
</evidence>
<dbReference type="Pfam" id="PF00696">
    <property type="entry name" value="AA_kinase"/>
    <property type="match status" value="1"/>
</dbReference>
<feature type="binding site" evidence="8">
    <location>
        <position position="13"/>
    </location>
    <ligand>
        <name>ATP</name>
        <dbReference type="ChEBI" id="CHEBI:30616"/>
    </ligand>
</feature>
<keyword evidence="7 8" id="KW-0067">ATP-binding</keyword>
<dbReference type="InterPro" id="IPR001048">
    <property type="entry name" value="Asp/Glu/Uridylate_kinase"/>
</dbReference>
<proteinExistence type="inferred from homology"/>
<comment type="pathway">
    <text evidence="8">Amino-acid biosynthesis; L-proline biosynthesis; L-glutamate 5-semialdehyde from L-glutamate: step 1/2.</text>
</comment>
<gene>
    <name evidence="8 10" type="primary">proB</name>
    <name evidence="10" type="ORF">H8717_06535</name>
</gene>
<feature type="domain" description="Aspartate/glutamate/uridylate kinase" evidence="9">
    <location>
        <begin position="9"/>
        <end position="237"/>
    </location>
</feature>
<keyword evidence="5 8" id="KW-0547">Nucleotide-binding</keyword>
<evidence type="ECO:0000256" key="2">
    <source>
        <dbReference type="ARBA" id="ARBA00022605"/>
    </source>
</evidence>
<evidence type="ECO:0000313" key="10">
    <source>
        <dbReference type="EMBL" id="MBC8576063.1"/>
    </source>
</evidence>
<reference evidence="10 11" key="1">
    <citation type="submission" date="2020-08" db="EMBL/GenBank/DDBJ databases">
        <title>Genome public.</title>
        <authorList>
            <person name="Liu C."/>
            <person name="Sun Q."/>
        </authorList>
    </citation>
    <scope>NUCLEOTIDE SEQUENCE [LARGE SCALE GENOMIC DNA]</scope>
    <source>
        <strain evidence="10 11">BX1</strain>
    </source>
</reference>
<accession>A0ABR7NI38</accession>
<keyword evidence="2 8" id="KW-0028">Amino-acid biosynthesis</keyword>
<evidence type="ECO:0000256" key="6">
    <source>
        <dbReference type="ARBA" id="ARBA00022777"/>
    </source>
</evidence>
<dbReference type="InterPro" id="IPR011529">
    <property type="entry name" value="Glu_5kinase"/>
</dbReference>
<dbReference type="InterPro" id="IPR001057">
    <property type="entry name" value="Glu/AcGlu_kinase"/>
</dbReference>
<dbReference type="PRINTS" id="PR00474">
    <property type="entry name" value="GLU5KINASE"/>
</dbReference>
<dbReference type="RefSeq" id="WP_262399616.1">
    <property type="nucleotide sequence ID" value="NZ_JACRTB010000008.1"/>
</dbReference>
<feature type="binding site" evidence="8">
    <location>
        <position position="140"/>
    </location>
    <ligand>
        <name>substrate</name>
    </ligand>
</feature>
<comment type="function">
    <text evidence="8">Catalyzes the transfer of a phosphate group to glutamate to form L-glutamate 5-phosphate.</text>
</comment>
<dbReference type="SUPFAM" id="SSF53633">
    <property type="entry name" value="Carbamate kinase-like"/>
    <property type="match status" value="1"/>
</dbReference>
<feature type="binding site" evidence="8">
    <location>
        <begin position="172"/>
        <end position="173"/>
    </location>
    <ligand>
        <name>ATP</name>
        <dbReference type="ChEBI" id="CHEBI:30616"/>
    </ligand>
</feature>
<evidence type="ECO:0000256" key="3">
    <source>
        <dbReference type="ARBA" id="ARBA00022650"/>
    </source>
</evidence>
<evidence type="ECO:0000256" key="7">
    <source>
        <dbReference type="ARBA" id="ARBA00022840"/>
    </source>
</evidence>
<evidence type="ECO:0000256" key="8">
    <source>
        <dbReference type="HAMAP-Rule" id="MF_00456"/>
    </source>
</evidence>
<dbReference type="HAMAP" id="MF_00456">
    <property type="entry name" value="ProB"/>
    <property type="match status" value="1"/>
</dbReference>
<dbReference type="PROSITE" id="PS00902">
    <property type="entry name" value="GLUTAMATE_5_KINASE"/>
    <property type="match status" value="1"/>
</dbReference>
<dbReference type="Proteomes" id="UP000658131">
    <property type="component" value="Unassembled WGS sequence"/>
</dbReference>